<keyword evidence="2" id="KW-1185">Reference proteome</keyword>
<dbReference type="STRING" id="207559.Dde_3392"/>
<evidence type="ECO:0000313" key="2">
    <source>
        <dbReference type="Proteomes" id="UP000002710"/>
    </source>
</evidence>
<sequence>MARVFWPYFRDVLRWPLIFRPGPLAALVEGIARVFDDVREDILWLRDQLNPATCEADGVDDLASGRGIERHPLETAAQFRNRAVTAYAWHRQAGKVRGMSRILEHYGYPGCSIRNMRDDDPERWAEFMPVVPVGSGLDMQDYALITWAAQETKPARSKLAGLNTRHRAANAATHSAMALVLSSVVRLEYERPDSTKVAGAVRIAGHMHIVSRIRL</sequence>
<accession>Q30VW0</accession>
<dbReference type="AlphaFoldDB" id="Q30VW0"/>
<organism evidence="1 2">
    <name type="scientific">Oleidesulfovibrio alaskensis (strain ATCC BAA-1058 / DSM 17464 / G20)</name>
    <name type="common">Desulfovibrio alaskensis</name>
    <dbReference type="NCBI Taxonomy" id="207559"/>
    <lineage>
        <taxon>Bacteria</taxon>
        <taxon>Pseudomonadati</taxon>
        <taxon>Thermodesulfobacteriota</taxon>
        <taxon>Desulfovibrionia</taxon>
        <taxon>Desulfovibrionales</taxon>
        <taxon>Desulfovibrionaceae</taxon>
        <taxon>Oleidesulfovibrio</taxon>
    </lineage>
</organism>
<reference evidence="1 2" key="1">
    <citation type="journal article" date="2011" name="J. Bacteriol.">
        <title>Complete genome sequence and updated annotation of Desulfovibrio alaskensis G20.</title>
        <authorList>
            <person name="Hauser L.J."/>
            <person name="Land M.L."/>
            <person name="Brown S.D."/>
            <person name="Larimer F."/>
            <person name="Keller K.L."/>
            <person name="Rapp-Giles B.J."/>
            <person name="Price M.N."/>
            <person name="Lin M."/>
            <person name="Bruce D.C."/>
            <person name="Detter J.C."/>
            <person name="Tapia R."/>
            <person name="Han C.S."/>
            <person name="Goodwin L.A."/>
            <person name="Cheng J.F."/>
            <person name="Pitluck S."/>
            <person name="Copeland A."/>
            <person name="Lucas S."/>
            <person name="Nolan M."/>
            <person name="Lapidus A.L."/>
            <person name="Palumbo A.V."/>
            <person name="Wall J.D."/>
        </authorList>
    </citation>
    <scope>NUCLEOTIDE SEQUENCE [LARGE SCALE GENOMIC DNA]</scope>
    <source>
        <strain evidence="2">ATCC BAA 1058 / DSM 17464 / G20</strain>
    </source>
</reference>
<name>Q30VW0_OLEA2</name>
<dbReference type="Pfam" id="PF09684">
    <property type="entry name" value="Tail_P2_I"/>
    <property type="match status" value="1"/>
</dbReference>
<dbReference type="EMBL" id="CP000112">
    <property type="protein sequence ID" value="ABB40186.1"/>
    <property type="molecule type" value="Genomic_DNA"/>
</dbReference>
<dbReference type="Proteomes" id="UP000002710">
    <property type="component" value="Chromosome"/>
</dbReference>
<proteinExistence type="predicted"/>
<dbReference type="InterPro" id="IPR006521">
    <property type="entry name" value="Tail_protein_I"/>
</dbReference>
<dbReference type="eggNOG" id="ENOG503396Z">
    <property type="taxonomic scope" value="Bacteria"/>
</dbReference>
<dbReference type="RefSeq" id="WP_011369109.1">
    <property type="nucleotide sequence ID" value="NC_007519.1"/>
</dbReference>
<gene>
    <name evidence="1" type="ordered locus">Dde_3392</name>
</gene>
<evidence type="ECO:0000313" key="1">
    <source>
        <dbReference type="EMBL" id="ABB40186.1"/>
    </source>
</evidence>
<protein>
    <submittedName>
        <fullName evidence="1">Uncharacterized protein</fullName>
    </submittedName>
</protein>
<dbReference type="KEGG" id="dde:Dde_3392"/>
<dbReference type="HOGENOM" id="CLU_1281460_0_0_7"/>